<name>A0A7H9EKI8_9LACO</name>
<evidence type="ECO:0000313" key="2">
    <source>
        <dbReference type="Proteomes" id="UP000510886"/>
    </source>
</evidence>
<organism evidence="1 2">
    <name type="scientific">Ligilactobacillus saerimneri</name>
    <dbReference type="NCBI Taxonomy" id="228229"/>
    <lineage>
        <taxon>Bacteria</taxon>
        <taxon>Bacillati</taxon>
        <taxon>Bacillota</taxon>
        <taxon>Bacilli</taxon>
        <taxon>Lactobacillales</taxon>
        <taxon>Lactobacillaceae</taxon>
        <taxon>Ligilactobacillus</taxon>
    </lineage>
</organism>
<protein>
    <submittedName>
        <fullName evidence="1">Uncharacterized protein</fullName>
    </submittedName>
</protein>
<sequence>MKVILVVAVLMLVVLLILLQKRRRVKALKVLQSASLKQVNQALSTCLPQVQTENFDGEKYYIDDNAELLADVWGKGVMAFEYSLPGVQLSVQDLPAIRQALGALLTQYAHDQRIVGYQEEPPFVVSDIWVLADVLHLDISYVVNRATSEYLHDIAAPEHENN</sequence>
<reference evidence="1 2" key="1">
    <citation type="submission" date="2020-01" db="EMBL/GenBank/DDBJ databases">
        <title>Complete and circular genome sequences of six lactobacillus isolates from horses.</title>
        <authorList>
            <person name="Hassan H.M."/>
        </authorList>
    </citation>
    <scope>NUCLEOTIDE SEQUENCE [LARGE SCALE GENOMIC DNA]</scope>
    <source>
        <strain evidence="1 2">1A</strain>
    </source>
</reference>
<dbReference type="KEGG" id="lsw:GTO87_05315"/>
<dbReference type="RefSeq" id="WP_180848382.1">
    <property type="nucleotide sequence ID" value="NZ_CP047418.1"/>
</dbReference>
<dbReference type="AlphaFoldDB" id="A0A7H9EKI8"/>
<dbReference type="EMBL" id="CP047418">
    <property type="protein sequence ID" value="QLL78071.1"/>
    <property type="molecule type" value="Genomic_DNA"/>
</dbReference>
<accession>A0A7H9EKI8</accession>
<proteinExistence type="predicted"/>
<dbReference type="Proteomes" id="UP000510886">
    <property type="component" value="Chromosome"/>
</dbReference>
<evidence type="ECO:0000313" key="1">
    <source>
        <dbReference type="EMBL" id="QLL78071.1"/>
    </source>
</evidence>
<gene>
    <name evidence="1" type="ORF">GTO87_05315</name>
</gene>